<dbReference type="EC" id="2.7.1.-" evidence="5"/>
<dbReference type="PANTHER" id="PTHR12684:SF2">
    <property type="entry name" value="TRNA 2'-PHOSPHOTRANSFERASE 1"/>
    <property type="match status" value="1"/>
</dbReference>
<sequence>MNDTTISKRLSYVLRHRPDSIGLTLTDDGWTTIGELLAAFAEHGTTVSRDQLARVVANNDKQRFTIDGERIRANQGHSIDVDLGLASVPPPDTLYHGTAIRHLRSILRDGLIRGRRQHVHLSADIDTALRVGARHGTPVVLRVDAAAMTTAGHAFYRSANGVWLTDAVPAAFLGHDA</sequence>
<protein>
    <recommendedName>
        <fullName evidence="5">Probable RNA 2'-phosphotransferase</fullName>
        <ecNumber evidence="5">2.7.1.-</ecNumber>
    </recommendedName>
</protein>
<accession>A0ABN3NIZ7</accession>
<dbReference type="InterPro" id="IPR042080">
    <property type="entry name" value="RNA_2'-PTrans_N"/>
</dbReference>
<dbReference type="InterPro" id="IPR042081">
    <property type="entry name" value="RNA_2'-PTrans_C"/>
</dbReference>
<dbReference type="InterPro" id="IPR022928">
    <property type="entry name" value="RNA_2'-PTrans_KptA"/>
</dbReference>
<dbReference type="PANTHER" id="PTHR12684">
    <property type="entry name" value="PUTATIVE PHOSPHOTRANSFERASE"/>
    <property type="match status" value="1"/>
</dbReference>
<comment type="caution">
    <text evidence="6">The sequence shown here is derived from an EMBL/GenBank/DDBJ whole genome shotgun (WGS) entry which is preliminary data.</text>
</comment>
<evidence type="ECO:0000256" key="4">
    <source>
        <dbReference type="ARBA" id="ARBA00025212"/>
    </source>
</evidence>
<keyword evidence="3 5" id="KW-0520">NAD</keyword>
<dbReference type="RefSeq" id="WP_344171775.1">
    <property type="nucleotide sequence ID" value="NZ_BAAARY010000008.1"/>
</dbReference>
<evidence type="ECO:0000256" key="5">
    <source>
        <dbReference type="HAMAP-Rule" id="MF_00299"/>
    </source>
</evidence>
<dbReference type="HAMAP" id="MF_00299">
    <property type="entry name" value="KptA"/>
    <property type="match status" value="1"/>
</dbReference>
<gene>
    <name evidence="5" type="primary">kptA</name>
    <name evidence="6" type="ORF">GCM10010201_21170</name>
</gene>
<reference evidence="6 7" key="1">
    <citation type="journal article" date="2019" name="Int. J. Syst. Evol. Microbiol.">
        <title>The Global Catalogue of Microorganisms (GCM) 10K type strain sequencing project: providing services to taxonomists for standard genome sequencing and annotation.</title>
        <authorList>
            <consortium name="The Broad Institute Genomics Platform"/>
            <consortium name="The Broad Institute Genome Sequencing Center for Infectious Disease"/>
            <person name="Wu L."/>
            <person name="Ma J."/>
        </authorList>
    </citation>
    <scope>NUCLEOTIDE SEQUENCE [LARGE SCALE GENOMIC DNA]</scope>
    <source>
        <strain evidence="6 7">JCM 3367</strain>
    </source>
</reference>
<dbReference type="InterPro" id="IPR002745">
    <property type="entry name" value="Ptrans_KptA/Tpt1"/>
</dbReference>
<evidence type="ECO:0000256" key="3">
    <source>
        <dbReference type="ARBA" id="ARBA00023027"/>
    </source>
</evidence>
<name>A0ABN3NIZ7_9ACTN</name>
<dbReference type="Pfam" id="PF01885">
    <property type="entry name" value="PTS_2-RNA"/>
    <property type="match status" value="1"/>
</dbReference>
<keyword evidence="7" id="KW-1185">Reference proteome</keyword>
<comment type="function">
    <text evidence="4 5">Removes the 2'-phosphate from RNA via an intermediate in which the phosphate is ADP-ribosylated by NAD followed by a presumed transesterification to release the RNA and generate ADP-ribose 1''-2''-cyclic phosphate (APPR&gt;P). May function as an ADP-ribosylase.</text>
</comment>
<evidence type="ECO:0000313" key="7">
    <source>
        <dbReference type="Proteomes" id="UP001499978"/>
    </source>
</evidence>
<evidence type="ECO:0000256" key="2">
    <source>
        <dbReference type="ARBA" id="ARBA00022679"/>
    </source>
</evidence>
<dbReference type="EMBL" id="BAAARY010000008">
    <property type="protein sequence ID" value="GAA2522781.1"/>
    <property type="molecule type" value="Genomic_DNA"/>
</dbReference>
<evidence type="ECO:0000313" key="6">
    <source>
        <dbReference type="EMBL" id="GAA2522781.1"/>
    </source>
</evidence>
<dbReference type="Proteomes" id="UP001499978">
    <property type="component" value="Unassembled WGS sequence"/>
</dbReference>
<organism evidence="6 7">
    <name type="scientific">Pilimelia columellifera subsp. columellifera</name>
    <dbReference type="NCBI Taxonomy" id="706583"/>
    <lineage>
        <taxon>Bacteria</taxon>
        <taxon>Bacillati</taxon>
        <taxon>Actinomycetota</taxon>
        <taxon>Actinomycetes</taxon>
        <taxon>Micromonosporales</taxon>
        <taxon>Micromonosporaceae</taxon>
        <taxon>Pilimelia</taxon>
    </lineage>
</organism>
<comment type="similarity">
    <text evidence="1 5">Belongs to the KptA/TPT1 family.</text>
</comment>
<dbReference type="NCBIfam" id="NF002014">
    <property type="entry name" value="PRK00819.1-4"/>
    <property type="match status" value="1"/>
</dbReference>
<keyword evidence="2 5" id="KW-0808">Transferase</keyword>
<dbReference type="Gene3D" id="3.20.170.30">
    <property type="match status" value="1"/>
</dbReference>
<proteinExistence type="inferred from homology"/>
<dbReference type="SUPFAM" id="SSF56399">
    <property type="entry name" value="ADP-ribosylation"/>
    <property type="match status" value="1"/>
</dbReference>
<evidence type="ECO:0000256" key="1">
    <source>
        <dbReference type="ARBA" id="ARBA00009836"/>
    </source>
</evidence>
<dbReference type="Gene3D" id="1.10.10.970">
    <property type="entry name" value="RNA 2'-phosphotransferase, Tpt1/KptA family, N-terminal domain"/>
    <property type="match status" value="1"/>
</dbReference>